<sequence length="328" mass="34769">MAIPPPLGPYPSGSAFSGVLPSTIGLPVAPFGLQVHAEDCVDQGASPRPAPESPRSPRRLNKSQEVYIQRVGDPSHFKPAPTSASLGRRRSVASGPTGGARARSEVVERGPWPRGLSACAVNACAVPEVLKLEKLGEEAEIFELCVGAERGRVLYRAVAGLLQGVLLGILLAALLVEIERPGSGGVASLRCFTLALTESCFTLNLLRAHDGYAHGLQGEDRDGSGSRRRAWELVAHAAVLAVMNAVGLLCCLLSEMLSDEVRASLLPVQVGFGLLALWPALLDLQKLGSTRLPTHVLQALLGPPLPPPQKWTTTRSPRGLVDRPRADR</sequence>
<accession>A0ABP0S488</accession>
<keyword evidence="3" id="KW-1185">Reference proteome</keyword>
<feature type="region of interest" description="Disordered" evidence="1">
    <location>
        <begin position="71"/>
        <end position="104"/>
    </location>
</feature>
<evidence type="ECO:0000256" key="1">
    <source>
        <dbReference type="SAM" id="MobiDB-lite"/>
    </source>
</evidence>
<proteinExistence type="predicted"/>
<evidence type="ECO:0000313" key="2">
    <source>
        <dbReference type="EMBL" id="CAK9107136.1"/>
    </source>
</evidence>
<feature type="region of interest" description="Disordered" evidence="1">
    <location>
        <begin position="306"/>
        <end position="328"/>
    </location>
</feature>
<protein>
    <submittedName>
        <fullName evidence="2">Uncharacterized protein</fullName>
    </submittedName>
</protein>
<feature type="region of interest" description="Disordered" evidence="1">
    <location>
        <begin position="42"/>
        <end position="61"/>
    </location>
</feature>
<comment type="caution">
    <text evidence="2">The sequence shown here is derived from an EMBL/GenBank/DDBJ whole genome shotgun (WGS) entry which is preliminary data.</text>
</comment>
<reference evidence="2 3" key="1">
    <citation type="submission" date="2024-02" db="EMBL/GenBank/DDBJ databases">
        <authorList>
            <person name="Chen Y."/>
            <person name="Shah S."/>
            <person name="Dougan E. K."/>
            <person name="Thang M."/>
            <person name="Chan C."/>
        </authorList>
    </citation>
    <scope>NUCLEOTIDE SEQUENCE [LARGE SCALE GENOMIC DNA]</scope>
</reference>
<organism evidence="2 3">
    <name type="scientific">Durusdinium trenchii</name>
    <dbReference type="NCBI Taxonomy" id="1381693"/>
    <lineage>
        <taxon>Eukaryota</taxon>
        <taxon>Sar</taxon>
        <taxon>Alveolata</taxon>
        <taxon>Dinophyceae</taxon>
        <taxon>Suessiales</taxon>
        <taxon>Symbiodiniaceae</taxon>
        <taxon>Durusdinium</taxon>
    </lineage>
</organism>
<name>A0ABP0S488_9DINO</name>
<gene>
    <name evidence="2" type="ORF">CCMP2556_LOCUS50032</name>
</gene>
<dbReference type="Proteomes" id="UP001642484">
    <property type="component" value="Unassembled WGS sequence"/>
</dbReference>
<dbReference type="EMBL" id="CAXAMN010026940">
    <property type="protein sequence ID" value="CAK9107136.1"/>
    <property type="molecule type" value="Genomic_DNA"/>
</dbReference>
<evidence type="ECO:0000313" key="3">
    <source>
        <dbReference type="Proteomes" id="UP001642484"/>
    </source>
</evidence>